<sequence length="685" mass="78618">MSVLSDISAYQNNQPYSNTALQYLVEAERPIINFERISSLSAEHYQNPVLDYVLQTLELLQAEDHISYWQRDLLAEVLLWSDAAKAGSTQRRKQWAAEGINLIVHNVGSAQLYKKALGSNGFPDERSQIIHTMIYTHGLIGQYLRGEVELHESLPLLHIIDDKLLTRDELAKTLYIYNKCMIRAVSENLWVRLDKSVKMTLDKLLNRDLDAETPFQRLVKLRSGNTGELPKLLENPEIKRCFHDGMPGKTFWYVEAALSGFSDELFIKMMMIALMTAGLSSNHISFENLMVGLYYQSKGKKSINVYRQRIIEHYIDQMTFADILNHSFPVNDHISLDCVTDMDGHVTSFNFRFSNVSESLLRFCMEAENSGPLFEKAIVMLYDLFQFRRDAYDRLQNEESYLDDMNGSLEHKRMILDYVVGDTVVDIGPGGGALLDELSLAFPEKNIIGMDIAENVIAALNKRKFEEGRSWNIRRGDALNLEDTFKAGEVSTFIFSSVLHELYSYIPFEGSKFNANVIKRILKEAYSVLARGGRIIIRDGVKTDPEDEERIIRFSNPDDVKIFYQYVRDFKGRKIKFETLTPAPDMIEVRLPVNDAMEFLYTYTWGPEAYAHEVQEQFGYFTPREFRETIGEACGDSANIIVLKHYLQQGYEEALAPKMTLLDTNHHQVQLPDSTCFIVIEKGSR</sequence>
<protein>
    <submittedName>
        <fullName evidence="2">Class I SAM-dependent methyltransferase</fullName>
        <ecNumber evidence="2">2.1.1.-</ecNumber>
    </submittedName>
</protein>
<dbReference type="Proteomes" id="UP001343257">
    <property type="component" value="Unassembled WGS sequence"/>
</dbReference>
<dbReference type="Gene3D" id="3.40.50.150">
    <property type="entry name" value="Vaccinia Virus protein VP39"/>
    <property type="match status" value="1"/>
</dbReference>
<dbReference type="SUPFAM" id="SSF53335">
    <property type="entry name" value="S-adenosyl-L-methionine-dependent methyltransferases"/>
    <property type="match status" value="1"/>
</dbReference>
<feature type="domain" description="Methyltransferase type 11" evidence="1">
    <location>
        <begin position="425"/>
        <end position="537"/>
    </location>
</feature>
<dbReference type="PANTHER" id="PTHR43591:SF24">
    <property type="entry name" value="2-METHOXY-6-POLYPRENYL-1,4-BENZOQUINOL METHYLASE, MITOCHONDRIAL"/>
    <property type="match status" value="1"/>
</dbReference>
<dbReference type="InterPro" id="IPR013216">
    <property type="entry name" value="Methyltransf_11"/>
</dbReference>
<dbReference type="PANTHER" id="PTHR43591">
    <property type="entry name" value="METHYLTRANSFERASE"/>
    <property type="match status" value="1"/>
</dbReference>
<dbReference type="RefSeq" id="WP_328280905.1">
    <property type="nucleotide sequence ID" value="NZ_JARTLD010000055.1"/>
</dbReference>
<comment type="caution">
    <text evidence="2">The sequence shown here is derived from an EMBL/GenBank/DDBJ whole genome shotgun (WGS) entry which is preliminary data.</text>
</comment>
<dbReference type="GO" id="GO:0008168">
    <property type="term" value="F:methyltransferase activity"/>
    <property type="evidence" value="ECO:0007669"/>
    <property type="project" value="UniProtKB-KW"/>
</dbReference>
<dbReference type="Pfam" id="PF08241">
    <property type="entry name" value="Methyltransf_11"/>
    <property type="match status" value="1"/>
</dbReference>
<dbReference type="CDD" id="cd02440">
    <property type="entry name" value="AdoMet_MTases"/>
    <property type="match status" value="1"/>
</dbReference>
<keyword evidence="2" id="KW-0489">Methyltransferase</keyword>
<evidence type="ECO:0000313" key="3">
    <source>
        <dbReference type="Proteomes" id="UP001343257"/>
    </source>
</evidence>
<gene>
    <name evidence="2" type="ORF">P9847_20920</name>
</gene>
<evidence type="ECO:0000259" key="1">
    <source>
        <dbReference type="Pfam" id="PF08241"/>
    </source>
</evidence>
<dbReference type="EMBL" id="JARTLD010000055">
    <property type="protein sequence ID" value="MED5019760.1"/>
    <property type="molecule type" value="Genomic_DNA"/>
</dbReference>
<name>A0ABU6Q048_9BACL</name>
<reference evidence="2 3" key="1">
    <citation type="submission" date="2023-03" db="EMBL/GenBank/DDBJ databases">
        <title>Bacillus Genome Sequencing.</title>
        <authorList>
            <person name="Dunlap C."/>
        </authorList>
    </citation>
    <scope>NUCLEOTIDE SEQUENCE [LARGE SCALE GENOMIC DNA]</scope>
    <source>
        <strain evidence="2 3">NRS-52</strain>
    </source>
</reference>
<keyword evidence="2" id="KW-0808">Transferase</keyword>
<accession>A0ABU6Q048</accession>
<dbReference type="EC" id="2.1.1.-" evidence="2"/>
<organism evidence="2 3">
    <name type="scientific">Paenibacillus chibensis</name>
    <dbReference type="NCBI Taxonomy" id="59846"/>
    <lineage>
        <taxon>Bacteria</taxon>
        <taxon>Bacillati</taxon>
        <taxon>Bacillota</taxon>
        <taxon>Bacilli</taxon>
        <taxon>Bacillales</taxon>
        <taxon>Paenibacillaceae</taxon>
        <taxon>Paenibacillus</taxon>
    </lineage>
</organism>
<evidence type="ECO:0000313" key="2">
    <source>
        <dbReference type="EMBL" id="MED5019760.1"/>
    </source>
</evidence>
<dbReference type="GO" id="GO:0032259">
    <property type="term" value="P:methylation"/>
    <property type="evidence" value="ECO:0007669"/>
    <property type="project" value="UniProtKB-KW"/>
</dbReference>
<keyword evidence="3" id="KW-1185">Reference proteome</keyword>
<dbReference type="NCBIfam" id="NF005379">
    <property type="entry name" value="PRK06922.1"/>
    <property type="match status" value="1"/>
</dbReference>
<proteinExistence type="predicted"/>
<dbReference type="InterPro" id="IPR029063">
    <property type="entry name" value="SAM-dependent_MTases_sf"/>
</dbReference>